<organism evidence="2 3">
    <name type="scientific">Peltaster fructicola</name>
    <dbReference type="NCBI Taxonomy" id="286661"/>
    <lineage>
        <taxon>Eukaryota</taxon>
        <taxon>Fungi</taxon>
        <taxon>Dikarya</taxon>
        <taxon>Ascomycota</taxon>
        <taxon>Pezizomycotina</taxon>
        <taxon>Dothideomycetes</taxon>
        <taxon>Dothideomycetes incertae sedis</taxon>
        <taxon>Peltaster</taxon>
    </lineage>
</organism>
<gene>
    <name evidence="2" type="ORF">AMS68_000827</name>
</gene>
<evidence type="ECO:0000313" key="2">
    <source>
        <dbReference type="EMBL" id="QIW95309.1"/>
    </source>
</evidence>
<feature type="compositionally biased region" description="Gly residues" evidence="1">
    <location>
        <begin position="64"/>
        <end position="81"/>
    </location>
</feature>
<dbReference type="OrthoDB" id="2142040at2759"/>
<dbReference type="AlphaFoldDB" id="A0A6H0XLD0"/>
<feature type="region of interest" description="Disordered" evidence="1">
    <location>
        <begin position="390"/>
        <end position="489"/>
    </location>
</feature>
<evidence type="ECO:0000256" key="1">
    <source>
        <dbReference type="SAM" id="MobiDB-lite"/>
    </source>
</evidence>
<dbReference type="Proteomes" id="UP000503462">
    <property type="component" value="Chromosome 1"/>
</dbReference>
<keyword evidence="3" id="KW-1185">Reference proteome</keyword>
<dbReference type="SUPFAM" id="SSF53300">
    <property type="entry name" value="vWA-like"/>
    <property type="match status" value="1"/>
</dbReference>
<dbReference type="EMBL" id="CP051139">
    <property type="protein sequence ID" value="QIW95309.1"/>
    <property type="molecule type" value="Genomic_DNA"/>
</dbReference>
<protein>
    <recommendedName>
        <fullName evidence="4">vWA found in TerF C terminus domain-containing protein</fullName>
    </recommendedName>
</protein>
<evidence type="ECO:0000313" key="3">
    <source>
        <dbReference type="Proteomes" id="UP000503462"/>
    </source>
</evidence>
<name>A0A6H0XLD0_9PEZI</name>
<feature type="compositionally biased region" description="Low complexity" evidence="1">
    <location>
        <begin position="82"/>
        <end position="99"/>
    </location>
</feature>
<feature type="compositionally biased region" description="Low complexity" evidence="1">
    <location>
        <begin position="433"/>
        <end position="447"/>
    </location>
</feature>
<evidence type="ECO:0008006" key="4">
    <source>
        <dbReference type="Google" id="ProtNLM"/>
    </source>
</evidence>
<accession>A0A6H0XLD0</accession>
<reference evidence="2 3" key="1">
    <citation type="journal article" date="2016" name="Sci. Rep.">
        <title>Peltaster fructicola genome reveals evolution from an invasive phytopathogen to an ectophytic parasite.</title>
        <authorList>
            <person name="Xu C."/>
            <person name="Chen H."/>
            <person name="Gleason M.L."/>
            <person name="Xu J.R."/>
            <person name="Liu H."/>
            <person name="Zhang R."/>
            <person name="Sun G."/>
        </authorList>
    </citation>
    <scope>NUCLEOTIDE SEQUENCE [LARGE SCALE GENOMIC DNA]</scope>
    <source>
        <strain evidence="2 3">LNHT1506</strain>
    </source>
</reference>
<dbReference type="PANTHER" id="PTHR34706">
    <property type="entry name" value="SLR1338 PROTEIN"/>
    <property type="match status" value="1"/>
</dbReference>
<sequence length="489" mass="51874">MGLASKLAAAQGGTAPVANYSAPQGQQPGGGAQQQYPGQRPYQAYSGGQAQGAPAPQQGFGAPQQGGYGGAPQQGGYGGQPPQGQYQQQGQQGFTPAQGSAPQDVGAYEEQLRAAIREKRLEHFYPPNDPRLRQLAQRAAQSVNSLVSAWHIPQELARDIVRLALYDVVIYIDDSGSMSFEENGSRIDDLKLILQRVSFAATLFDDDGVDLRFMNDEEIPVDRLSGIRNEQQIQWVLQNKKFKGLTPFGSRLKERVIDSLVLPKLRGRGGPPKPVLVIGITDGQPAGEAANALHSTIQYAVSQAQSIPGQGGPLGENAIAFEIAQVGNDQKATEFLAKLDNDPQLGRMIDCTSNFENEQAEMARAQPPVDLTPDLWVLKLILGAIDPSYDSKDEKAGGAPPPQQGYGQPQAGYGGPPQGQYGQPQGGYGGPPQGQYGQPQGGYNQPQGGYGQPQGGYGGQQQGGYGRPPPPPGQSGGYQPPQGYGAGYR</sequence>
<feature type="compositionally biased region" description="Low complexity" evidence="1">
    <location>
        <begin position="33"/>
        <end position="63"/>
    </location>
</feature>
<dbReference type="InterPro" id="IPR036465">
    <property type="entry name" value="vWFA_dom_sf"/>
</dbReference>
<proteinExistence type="predicted"/>
<feature type="region of interest" description="Disordered" evidence="1">
    <location>
        <begin position="1"/>
        <end position="107"/>
    </location>
</feature>
<dbReference type="PANTHER" id="PTHR34706:SF2">
    <property type="entry name" value="RFEF"/>
    <property type="match status" value="1"/>
</dbReference>
<feature type="compositionally biased region" description="Gly residues" evidence="1">
    <location>
        <begin position="448"/>
        <end position="466"/>
    </location>
</feature>